<comment type="caution">
    <text evidence="1">The sequence shown here is derived from an EMBL/GenBank/DDBJ whole genome shotgun (WGS) entry which is preliminary data.</text>
</comment>
<proteinExistence type="predicted"/>
<dbReference type="Proteomes" id="UP001164539">
    <property type="component" value="Chromosome 12"/>
</dbReference>
<organism evidence="1 2">
    <name type="scientific">Melia azedarach</name>
    <name type="common">Chinaberry tree</name>
    <dbReference type="NCBI Taxonomy" id="155640"/>
    <lineage>
        <taxon>Eukaryota</taxon>
        <taxon>Viridiplantae</taxon>
        <taxon>Streptophyta</taxon>
        <taxon>Embryophyta</taxon>
        <taxon>Tracheophyta</taxon>
        <taxon>Spermatophyta</taxon>
        <taxon>Magnoliopsida</taxon>
        <taxon>eudicotyledons</taxon>
        <taxon>Gunneridae</taxon>
        <taxon>Pentapetalae</taxon>
        <taxon>rosids</taxon>
        <taxon>malvids</taxon>
        <taxon>Sapindales</taxon>
        <taxon>Meliaceae</taxon>
        <taxon>Melia</taxon>
    </lineage>
</organism>
<reference evidence="1 2" key="1">
    <citation type="journal article" date="2023" name="Science">
        <title>Complex scaffold remodeling in plant triterpene biosynthesis.</title>
        <authorList>
            <person name="De La Pena R."/>
            <person name="Hodgson H."/>
            <person name="Liu J.C."/>
            <person name="Stephenson M.J."/>
            <person name="Martin A.C."/>
            <person name="Owen C."/>
            <person name="Harkess A."/>
            <person name="Leebens-Mack J."/>
            <person name="Jimenez L.E."/>
            <person name="Osbourn A."/>
            <person name="Sattely E.S."/>
        </authorList>
    </citation>
    <scope>NUCLEOTIDE SEQUENCE [LARGE SCALE GENOMIC DNA]</scope>
    <source>
        <strain evidence="2">cv. JPN11</strain>
        <tissue evidence="1">Leaf</tissue>
    </source>
</reference>
<name>A0ACC1WZ12_MELAZ</name>
<protein>
    <submittedName>
        <fullName evidence="1">Transducin family protein / WD-40 repeat family protein</fullName>
    </submittedName>
</protein>
<sequence>MFAKRLMQKAIHQSQHNLPEHGSLTSADLDLQIAVHYGIPATASILAFDHIQRLLAIATLDGRIKFLQNQGFLISITNDDEIQVWNLESRSITCCLTWESNITAFSVISGSHFMYVGDEYGLMSVMKYDADEGKLLQLPYNISANSLSEVAEFPLPENQPVVGILPQPCSSGNRVLIAYENGLIILWDISEARILFVGGGKDLQLKDGVVDSPSETDFESPRCYIRASTARERNKCTLLGIFQRNYHLLRGGLPVIVLHWSTNKESRADFDGRLFIYGGDEIGSEEVLTVLSLEWSSGKETLKCTSRVDITLTGSFADMILLPSAWATAEKKPSVCPVEFPGVVPIADPIMTSAKFVLLPLGGNSAKGLSEIASSTKLGSSPTLAGHTKWPLTGGVPSQLSVTKDHSIDRVYLAGYQDGSVRIWDATYPVLKLICILDAELQGIKVAGSSAPVSTLNFCFNNSSLAVGNECGLVYIYNLNGVSDLQNFLFVSETQSEVHTLPEGKGPQYRAVFSLVDSPVRALQFATSGAKLAVGFECGRVAVLDMNFLSEFRNTHGLVKDPNHLETKNPVNPAEEVIFILFKDAKISIVDGSNGNMITSRPWHLKKEAIAISMDVIEEPACGSTTEKYPEQSGKENAAKSEPAPDASSVEAKSRETEHLSSSETESSGERPTDALVLLCCENSLHLCSRKSVIQGNDKSIRKTGEVEIRSLPELELVMETSLMSILRWNFKANMDKTISADNGQITLANGSEVAFICLLAGQNDFRIPQSLPCLHDNVLAAAADAALSVSSNQKKKQGTAPGILGGIVKGFKAGENGPYYGEQYRS</sequence>
<evidence type="ECO:0000313" key="1">
    <source>
        <dbReference type="EMBL" id="KAJ4704420.1"/>
    </source>
</evidence>
<accession>A0ACC1WZ12</accession>
<keyword evidence="2" id="KW-1185">Reference proteome</keyword>
<gene>
    <name evidence="1" type="ORF">OWV82_021333</name>
</gene>
<evidence type="ECO:0000313" key="2">
    <source>
        <dbReference type="Proteomes" id="UP001164539"/>
    </source>
</evidence>
<dbReference type="EMBL" id="CM051405">
    <property type="protein sequence ID" value="KAJ4704420.1"/>
    <property type="molecule type" value="Genomic_DNA"/>
</dbReference>